<feature type="domain" description="Rab-GAP TBC" evidence="5">
    <location>
        <begin position="202"/>
        <end position="538"/>
    </location>
</feature>
<evidence type="ECO:0000313" key="7">
    <source>
        <dbReference type="Proteomes" id="UP000695562"/>
    </source>
</evidence>
<feature type="compositionally biased region" description="Low complexity" evidence="4">
    <location>
        <begin position="637"/>
        <end position="693"/>
    </location>
</feature>
<dbReference type="PANTHER" id="PTHR22957">
    <property type="entry name" value="TBC1 DOMAIN FAMILY MEMBER GTPASE-ACTIVATING PROTEIN"/>
    <property type="match status" value="1"/>
</dbReference>
<comment type="function">
    <text evidence="2">May act as a GTPase-activating protein for Rab family protein(s).</text>
</comment>
<dbReference type="InterPro" id="IPR000195">
    <property type="entry name" value="Rab-GAP-TBC_dom"/>
</dbReference>
<dbReference type="PROSITE" id="PS50086">
    <property type="entry name" value="TBC_RABGAP"/>
    <property type="match status" value="1"/>
</dbReference>
<feature type="coiled-coil region" evidence="3">
    <location>
        <begin position="54"/>
        <end position="147"/>
    </location>
</feature>
<feature type="compositionally biased region" description="Low complexity" evidence="4">
    <location>
        <begin position="796"/>
        <end position="857"/>
    </location>
</feature>
<sequence>MDIFDQPTPFDDVDQIDDTKYQQHTSGNSNVNIFIDDDNDVIDYDKQQREQYDIEQEQQEKIQQQENLERERLERERLERERFEMETLERERLEIERLERERLERERLERERFEIQERLRIEEELRLAEIERQRQIELERIREYEEMKSKTVLIQDQEIPLLEFNGRIKKWNDDFFEIVKKNDDNNESPFTFDNSKGSFGLNKDHTARGIYWRLCLGTLSGDSNTWVEKTNNQRKKYDNLMKSYIVNPRDSFTTDISDDPLSQSENSLWNQFFDNENQQKEISHDISRTYPGTPFFERDDIQNIMIRILFIFSKQYPKIKYLQGMNEILAPVLYSVYNDSHWFDNKEVFVKQSHDFNRRRGNSNNLKDISEYFKNRFMPKNAIPYSTLLSNPDATKVIQENTSIDPQGDGLESFLRDPKYFEHDSYFIFESLMNIIGKWFTSPPSSPQPPPRVQGKFKELYDIREKEASDQAINIVVVDQCLKMFDLVQLIEPQLYSYLKDLSIEPHLYSLRWIRIILAQIFPLGSLLLIWDATFKENVIDLLPFICVAMLVNIKDNILEKDYSECLQVLFHYPISNDIDQLLESSYSIRDRIYSIKKQNGLISKQQSTPSIPIRPTPRVYPTTFTQSVPPPEPIVKKSNNTSSFNNSNKSIENNNNNQQQQNKITQQQPPQKVQQVKVQQPHSQQLQQQQQQQQQDSFGGLFSSAVSSFKQIVSDLAVIDSSWDVEVLRENQTHVSNRLERLVYILETIKSGENYETIESVQDEITAIRGVLMGNSNSKKLNSPSIDNPSNLSFKSVTHKQQQQQQQTTPVLSSSSSSSSSSSFKSNKTPTTSPKPITNNSNNSSPTLTSSSPTFNGVKQQQTKDDFLSSSPDFFIDNRSTPSVQQLKNLSLPTVDLHEDDLVEVITKDTTANEFDDELFDQINFKEQFGSKMGF</sequence>
<evidence type="ECO:0000256" key="2">
    <source>
        <dbReference type="ARBA" id="ARBA00043879"/>
    </source>
</evidence>
<dbReference type="Gene3D" id="1.10.472.80">
    <property type="entry name" value="Ypt/Rab-GAP domain of gyp1p, domain 3"/>
    <property type="match status" value="1"/>
</dbReference>
<dbReference type="Pfam" id="PF00566">
    <property type="entry name" value="RabGAP-TBC"/>
    <property type="match status" value="2"/>
</dbReference>
<reference evidence="6" key="1">
    <citation type="submission" date="2020-01" db="EMBL/GenBank/DDBJ databases">
        <title>Development of genomics and gene disruption for Polysphondylium violaceum indicates a role for the polyketide synthase stlB in stalk morphogenesis.</title>
        <authorList>
            <person name="Narita B."/>
            <person name="Kawabe Y."/>
            <person name="Kin K."/>
            <person name="Saito T."/>
            <person name="Gibbs R."/>
            <person name="Kuspa A."/>
            <person name="Muzny D."/>
            <person name="Queller D."/>
            <person name="Richards S."/>
            <person name="Strassman J."/>
            <person name="Sucgang R."/>
            <person name="Worley K."/>
            <person name="Schaap P."/>
        </authorList>
    </citation>
    <scope>NUCLEOTIDE SEQUENCE</scope>
    <source>
        <strain evidence="6">QSvi11</strain>
    </source>
</reference>
<dbReference type="InterPro" id="IPR035969">
    <property type="entry name" value="Rab-GAP_TBC_sf"/>
</dbReference>
<protein>
    <recommendedName>
        <fullName evidence="5">Rab-GAP TBC domain-containing protein</fullName>
    </recommendedName>
</protein>
<keyword evidence="3" id="KW-0175">Coiled coil</keyword>
<name>A0A8J4PKL9_9MYCE</name>
<proteinExistence type="predicted"/>
<dbReference type="OrthoDB" id="27140at2759"/>
<dbReference type="EMBL" id="AJWJ01000946">
    <property type="protein sequence ID" value="KAF2068525.1"/>
    <property type="molecule type" value="Genomic_DNA"/>
</dbReference>
<dbReference type="FunFam" id="1.10.8.270:FF:000011">
    <property type="entry name" value="TBC1 domain family member 5"/>
    <property type="match status" value="1"/>
</dbReference>
<gene>
    <name evidence="6" type="ORF">CYY_010148</name>
</gene>
<dbReference type="AlphaFoldDB" id="A0A8J4PKL9"/>
<comment type="caution">
    <text evidence="6">The sequence shown here is derived from an EMBL/GenBank/DDBJ whole genome shotgun (WGS) entry which is preliminary data.</text>
</comment>
<organism evidence="6 7">
    <name type="scientific">Polysphondylium violaceum</name>
    <dbReference type="NCBI Taxonomy" id="133409"/>
    <lineage>
        <taxon>Eukaryota</taxon>
        <taxon>Amoebozoa</taxon>
        <taxon>Evosea</taxon>
        <taxon>Eumycetozoa</taxon>
        <taxon>Dictyostelia</taxon>
        <taxon>Dictyosteliales</taxon>
        <taxon>Dictyosteliaceae</taxon>
        <taxon>Polysphondylium</taxon>
    </lineage>
</organism>
<dbReference type="GO" id="GO:0005096">
    <property type="term" value="F:GTPase activator activity"/>
    <property type="evidence" value="ECO:0007669"/>
    <property type="project" value="UniProtKB-KW"/>
</dbReference>
<keyword evidence="1" id="KW-0343">GTPase activation</keyword>
<dbReference type="GO" id="GO:0005737">
    <property type="term" value="C:cytoplasm"/>
    <property type="evidence" value="ECO:0007669"/>
    <property type="project" value="UniProtKB-ARBA"/>
</dbReference>
<dbReference type="Proteomes" id="UP000695562">
    <property type="component" value="Unassembled WGS sequence"/>
</dbReference>
<evidence type="ECO:0000256" key="3">
    <source>
        <dbReference type="SAM" id="Coils"/>
    </source>
</evidence>
<accession>A0A8J4PKL9</accession>
<dbReference type="SMART" id="SM00164">
    <property type="entry name" value="TBC"/>
    <property type="match status" value="1"/>
</dbReference>
<evidence type="ECO:0000256" key="4">
    <source>
        <dbReference type="SAM" id="MobiDB-lite"/>
    </source>
</evidence>
<feature type="compositionally biased region" description="Polar residues" evidence="4">
    <location>
        <begin position="778"/>
        <end position="795"/>
    </location>
</feature>
<evidence type="ECO:0000259" key="5">
    <source>
        <dbReference type="PROSITE" id="PS50086"/>
    </source>
</evidence>
<dbReference type="SUPFAM" id="SSF47923">
    <property type="entry name" value="Ypt/Rab-GAP domain of gyp1p"/>
    <property type="match status" value="2"/>
</dbReference>
<dbReference type="Gene3D" id="1.10.8.270">
    <property type="entry name" value="putative rabgap domain of human tbc1 domain family member 14 like domains"/>
    <property type="match status" value="1"/>
</dbReference>
<dbReference type="PANTHER" id="PTHR22957:SF337">
    <property type="entry name" value="TBC1 DOMAIN FAMILY MEMBER 5"/>
    <property type="match status" value="1"/>
</dbReference>
<keyword evidence="7" id="KW-1185">Reference proteome</keyword>
<evidence type="ECO:0000256" key="1">
    <source>
        <dbReference type="ARBA" id="ARBA00022468"/>
    </source>
</evidence>
<feature type="region of interest" description="Disordered" evidence="4">
    <location>
        <begin position="778"/>
        <end position="864"/>
    </location>
</feature>
<feature type="region of interest" description="Disordered" evidence="4">
    <location>
        <begin position="605"/>
        <end position="693"/>
    </location>
</feature>
<evidence type="ECO:0000313" key="6">
    <source>
        <dbReference type="EMBL" id="KAF2068525.1"/>
    </source>
</evidence>